<gene>
    <name evidence="12" type="ORF">CXB51_010542</name>
</gene>
<dbReference type="EMBL" id="JAHUZN010000005">
    <property type="protein sequence ID" value="KAG8493166.1"/>
    <property type="molecule type" value="Genomic_DNA"/>
</dbReference>
<comment type="caution">
    <text evidence="12">The sequence shown here is derived from an EMBL/GenBank/DDBJ whole genome shotgun (WGS) entry which is preliminary data.</text>
</comment>
<dbReference type="Gene3D" id="1.10.510.10">
    <property type="entry name" value="Transferase(Phosphotransferase) domain 1"/>
    <property type="match status" value="1"/>
</dbReference>
<reference evidence="12 13" key="1">
    <citation type="journal article" date="2021" name="bioRxiv">
        <title>The Gossypium anomalum genome as a resource for cotton improvement and evolutionary analysis of hybrid incompatibility.</title>
        <authorList>
            <person name="Grover C.E."/>
            <person name="Yuan D."/>
            <person name="Arick M.A."/>
            <person name="Miller E.R."/>
            <person name="Hu G."/>
            <person name="Peterson D.G."/>
            <person name="Wendel J.F."/>
            <person name="Udall J.A."/>
        </authorList>
    </citation>
    <scope>NUCLEOTIDE SEQUENCE [LARGE SCALE GENOMIC DNA]</scope>
    <source>
        <strain evidence="12">JFW-Udall</strain>
        <tissue evidence="12">Leaf</tissue>
    </source>
</reference>
<dbReference type="PANTHER" id="PTHR24343">
    <property type="entry name" value="SERINE/THREONINE KINASE"/>
    <property type="match status" value="1"/>
</dbReference>
<organism evidence="12 13">
    <name type="scientific">Gossypium anomalum</name>
    <dbReference type="NCBI Taxonomy" id="47600"/>
    <lineage>
        <taxon>Eukaryota</taxon>
        <taxon>Viridiplantae</taxon>
        <taxon>Streptophyta</taxon>
        <taxon>Embryophyta</taxon>
        <taxon>Tracheophyta</taxon>
        <taxon>Spermatophyta</taxon>
        <taxon>Magnoliopsida</taxon>
        <taxon>eudicotyledons</taxon>
        <taxon>Gunneridae</taxon>
        <taxon>Pentapetalae</taxon>
        <taxon>rosids</taxon>
        <taxon>malvids</taxon>
        <taxon>Malvales</taxon>
        <taxon>Malvaceae</taxon>
        <taxon>Malvoideae</taxon>
        <taxon>Gossypium</taxon>
    </lineage>
</organism>
<evidence type="ECO:0000256" key="10">
    <source>
        <dbReference type="SAM" id="Phobius"/>
    </source>
</evidence>
<keyword evidence="3" id="KW-0808">Transferase</keyword>
<evidence type="ECO:0000256" key="4">
    <source>
        <dbReference type="ARBA" id="ARBA00022741"/>
    </source>
</evidence>
<dbReference type="AlphaFoldDB" id="A0A8J5YN05"/>
<keyword evidence="10" id="KW-1133">Transmembrane helix</keyword>
<evidence type="ECO:0000256" key="7">
    <source>
        <dbReference type="ARBA" id="ARBA00047899"/>
    </source>
</evidence>
<evidence type="ECO:0000256" key="8">
    <source>
        <dbReference type="ARBA" id="ARBA00048679"/>
    </source>
</evidence>
<dbReference type="EC" id="2.7.11.1" evidence="1"/>
<feature type="region of interest" description="Disordered" evidence="9">
    <location>
        <begin position="134"/>
        <end position="158"/>
    </location>
</feature>
<dbReference type="SUPFAM" id="SSF56112">
    <property type="entry name" value="Protein kinase-like (PK-like)"/>
    <property type="match status" value="1"/>
</dbReference>
<evidence type="ECO:0000313" key="13">
    <source>
        <dbReference type="Proteomes" id="UP000701853"/>
    </source>
</evidence>
<comment type="catalytic activity">
    <reaction evidence="8">
        <text>L-seryl-[protein] + ATP = O-phospho-L-seryl-[protein] + ADP + H(+)</text>
        <dbReference type="Rhea" id="RHEA:17989"/>
        <dbReference type="Rhea" id="RHEA-COMP:9863"/>
        <dbReference type="Rhea" id="RHEA-COMP:11604"/>
        <dbReference type="ChEBI" id="CHEBI:15378"/>
        <dbReference type="ChEBI" id="CHEBI:29999"/>
        <dbReference type="ChEBI" id="CHEBI:30616"/>
        <dbReference type="ChEBI" id="CHEBI:83421"/>
        <dbReference type="ChEBI" id="CHEBI:456216"/>
        <dbReference type="EC" id="2.7.11.1"/>
    </reaction>
</comment>
<keyword evidence="5" id="KW-0418">Kinase</keyword>
<proteinExistence type="predicted"/>
<dbReference type="Gene3D" id="3.30.200.20">
    <property type="entry name" value="Phosphorylase Kinase, domain 1"/>
    <property type="match status" value="1"/>
</dbReference>
<dbReference type="PROSITE" id="PS50011">
    <property type="entry name" value="PROTEIN_KINASE_DOM"/>
    <property type="match status" value="1"/>
</dbReference>
<keyword evidence="6" id="KW-0067">ATP-binding</keyword>
<dbReference type="GO" id="GO:0004674">
    <property type="term" value="F:protein serine/threonine kinase activity"/>
    <property type="evidence" value="ECO:0007669"/>
    <property type="project" value="UniProtKB-KW"/>
</dbReference>
<accession>A0A8J5YN05</accession>
<dbReference type="InterPro" id="IPR000719">
    <property type="entry name" value="Prot_kinase_dom"/>
</dbReference>
<dbReference type="GO" id="GO:0006970">
    <property type="term" value="P:response to osmotic stress"/>
    <property type="evidence" value="ECO:0007669"/>
    <property type="project" value="UniProtKB-ARBA"/>
</dbReference>
<evidence type="ECO:0000259" key="11">
    <source>
        <dbReference type="PROSITE" id="PS50011"/>
    </source>
</evidence>
<evidence type="ECO:0000256" key="1">
    <source>
        <dbReference type="ARBA" id="ARBA00012513"/>
    </source>
</evidence>
<evidence type="ECO:0000256" key="3">
    <source>
        <dbReference type="ARBA" id="ARBA00022679"/>
    </source>
</evidence>
<comment type="catalytic activity">
    <reaction evidence="7">
        <text>L-threonyl-[protein] + ATP = O-phospho-L-threonyl-[protein] + ADP + H(+)</text>
        <dbReference type="Rhea" id="RHEA:46608"/>
        <dbReference type="Rhea" id="RHEA-COMP:11060"/>
        <dbReference type="Rhea" id="RHEA-COMP:11605"/>
        <dbReference type="ChEBI" id="CHEBI:15378"/>
        <dbReference type="ChEBI" id="CHEBI:30013"/>
        <dbReference type="ChEBI" id="CHEBI:30616"/>
        <dbReference type="ChEBI" id="CHEBI:61977"/>
        <dbReference type="ChEBI" id="CHEBI:456216"/>
        <dbReference type="EC" id="2.7.11.1"/>
    </reaction>
</comment>
<feature type="domain" description="Protein kinase" evidence="11">
    <location>
        <begin position="1"/>
        <end position="158"/>
    </location>
</feature>
<sequence length="158" mass="18699">MNHKSLKHPNIIRFKEVPLTPTHLAIVMEYMQLEENFLKGYAMLVDLVRMRSELLLCNRIYTNSENSYSLFLYFLIADVWSCGVTLYVMLVEAYPFEDPKDPKKFRKTIQRILSVHYSILDYIRVSKECKQEIKNKTKSKNVDNQSPPPNPRFNYASR</sequence>
<dbReference type="InterPro" id="IPR011009">
    <property type="entry name" value="Kinase-like_dom_sf"/>
</dbReference>
<dbReference type="PANTHER" id="PTHR24343:SF476">
    <property type="entry name" value="SERINE_THREONINE-PROTEIN KINASE SRK2C"/>
    <property type="match status" value="1"/>
</dbReference>
<name>A0A8J5YN05_9ROSI</name>
<evidence type="ECO:0000256" key="9">
    <source>
        <dbReference type="SAM" id="MobiDB-lite"/>
    </source>
</evidence>
<keyword evidence="13" id="KW-1185">Reference proteome</keyword>
<keyword evidence="10" id="KW-0812">Transmembrane</keyword>
<dbReference type="OrthoDB" id="193931at2759"/>
<dbReference type="GO" id="GO:0005524">
    <property type="term" value="F:ATP binding"/>
    <property type="evidence" value="ECO:0007669"/>
    <property type="project" value="UniProtKB-KW"/>
</dbReference>
<keyword evidence="4" id="KW-0547">Nucleotide-binding</keyword>
<keyword evidence="2" id="KW-0723">Serine/threonine-protein kinase</keyword>
<evidence type="ECO:0000256" key="2">
    <source>
        <dbReference type="ARBA" id="ARBA00022527"/>
    </source>
</evidence>
<evidence type="ECO:0000256" key="5">
    <source>
        <dbReference type="ARBA" id="ARBA00022777"/>
    </source>
</evidence>
<keyword evidence="10" id="KW-0472">Membrane</keyword>
<evidence type="ECO:0000313" key="12">
    <source>
        <dbReference type="EMBL" id="KAG8493166.1"/>
    </source>
</evidence>
<feature type="transmembrane region" description="Helical" evidence="10">
    <location>
        <begin position="70"/>
        <end position="96"/>
    </location>
</feature>
<dbReference type="Proteomes" id="UP000701853">
    <property type="component" value="Chromosome 5"/>
</dbReference>
<protein>
    <recommendedName>
        <fullName evidence="1">non-specific serine/threonine protein kinase</fullName>
        <ecNumber evidence="1">2.7.11.1</ecNumber>
    </recommendedName>
</protein>
<evidence type="ECO:0000256" key="6">
    <source>
        <dbReference type="ARBA" id="ARBA00022840"/>
    </source>
</evidence>